<evidence type="ECO:0000256" key="5">
    <source>
        <dbReference type="ARBA" id="ARBA00023136"/>
    </source>
</evidence>
<evidence type="ECO:0000313" key="9">
    <source>
        <dbReference type="Proteomes" id="UP000005801"/>
    </source>
</evidence>
<dbReference type="InterPro" id="IPR051791">
    <property type="entry name" value="Pra-immunoreactive"/>
</dbReference>
<evidence type="ECO:0000256" key="3">
    <source>
        <dbReference type="ARBA" id="ARBA00022692"/>
    </source>
</evidence>
<evidence type="ECO:0000256" key="4">
    <source>
        <dbReference type="ARBA" id="ARBA00022989"/>
    </source>
</evidence>
<evidence type="ECO:0000313" key="8">
    <source>
        <dbReference type="EMBL" id="EDM80046.1"/>
    </source>
</evidence>
<comment type="subcellular location">
    <subcellularLocation>
        <location evidence="1">Cell membrane</location>
        <topology evidence="1">Multi-pass membrane protein</topology>
    </subcellularLocation>
</comment>
<dbReference type="AlphaFoldDB" id="A6G277"/>
<dbReference type="EMBL" id="ABCS01000014">
    <property type="protein sequence ID" value="EDM80046.1"/>
    <property type="molecule type" value="Genomic_DNA"/>
</dbReference>
<feature type="transmembrane region" description="Helical" evidence="6">
    <location>
        <begin position="42"/>
        <end position="62"/>
    </location>
</feature>
<name>A6G277_9BACT</name>
<keyword evidence="2" id="KW-1003">Cell membrane</keyword>
<proteinExistence type="predicted"/>
<dbReference type="GO" id="GO:0005886">
    <property type="term" value="C:plasma membrane"/>
    <property type="evidence" value="ECO:0007669"/>
    <property type="project" value="UniProtKB-SubCell"/>
</dbReference>
<comment type="caution">
    <text evidence="8">The sequence shown here is derived from an EMBL/GenBank/DDBJ whole genome shotgun (WGS) entry which is preliminary data.</text>
</comment>
<dbReference type="STRING" id="391625.PPSIR1_20504"/>
<dbReference type="PANTHER" id="PTHR36115">
    <property type="entry name" value="PROLINE-RICH ANTIGEN HOMOLOG-RELATED"/>
    <property type="match status" value="1"/>
</dbReference>
<evidence type="ECO:0000259" key="7">
    <source>
        <dbReference type="Pfam" id="PF06271"/>
    </source>
</evidence>
<evidence type="ECO:0000256" key="6">
    <source>
        <dbReference type="SAM" id="Phobius"/>
    </source>
</evidence>
<dbReference type="OrthoDB" id="9787732at2"/>
<dbReference type="Proteomes" id="UP000005801">
    <property type="component" value="Unassembled WGS sequence"/>
</dbReference>
<dbReference type="eggNOG" id="COG1714">
    <property type="taxonomic scope" value="Bacteria"/>
</dbReference>
<accession>A6G277</accession>
<evidence type="ECO:0000256" key="2">
    <source>
        <dbReference type="ARBA" id="ARBA00022475"/>
    </source>
</evidence>
<keyword evidence="5 6" id="KW-0472">Membrane</keyword>
<keyword evidence="3 6" id="KW-0812">Transmembrane</keyword>
<gene>
    <name evidence="8" type="ORF">PPSIR1_20504</name>
</gene>
<reference evidence="8 9" key="1">
    <citation type="submission" date="2007-06" db="EMBL/GenBank/DDBJ databases">
        <authorList>
            <person name="Shimkets L."/>
            <person name="Ferriera S."/>
            <person name="Johnson J."/>
            <person name="Kravitz S."/>
            <person name="Beeson K."/>
            <person name="Sutton G."/>
            <person name="Rogers Y.-H."/>
            <person name="Friedman R."/>
            <person name="Frazier M."/>
            <person name="Venter J.C."/>
        </authorList>
    </citation>
    <scope>NUCLEOTIDE SEQUENCE [LARGE SCALE GENOMIC DNA]</scope>
    <source>
        <strain evidence="8 9">SIR-1</strain>
    </source>
</reference>
<keyword evidence="4 6" id="KW-1133">Transmembrane helix</keyword>
<dbReference type="RefSeq" id="WP_006970826.1">
    <property type="nucleotide sequence ID" value="NZ_ABCS01000014.1"/>
</dbReference>
<feature type="transmembrane region" description="Helical" evidence="6">
    <location>
        <begin position="92"/>
        <end position="115"/>
    </location>
</feature>
<feature type="domain" description="RDD" evidence="7">
    <location>
        <begin position="34"/>
        <end position="176"/>
    </location>
</feature>
<dbReference type="Pfam" id="PF06271">
    <property type="entry name" value="RDD"/>
    <property type="match status" value="1"/>
</dbReference>
<evidence type="ECO:0000256" key="1">
    <source>
        <dbReference type="ARBA" id="ARBA00004651"/>
    </source>
</evidence>
<protein>
    <recommendedName>
        <fullName evidence="7">RDD domain-containing protein</fullName>
    </recommendedName>
</protein>
<keyword evidence="9" id="KW-1185">Reference proteome</keyword>
<sequence length="183" mass="19296">MPCPHCDLELPRALASESDPSCPGCGASLTVVRVAGFWRRALAALLDAAVLALTAGPIAWGLHALMNPEPLAPGARGLGRLLTIGATDLDVLLLRIGPFTTLVAIYYLFSVLWAAQTPGQRLLAMHIVDRHGRPPGPLAAIVRTLTQIAGTLAAVLGPLWIAFDTEKRAIHDIVAGTYVVRSA</sequence>
<organism evidence="8 9">
    <name type="scientific">Plesiocystis pacifica SIR-1</name>
    <dbReference type="NCBI Taxonomy" id="391625"/>
    <lineage>
        <taxon>Bacteria</taxon>
        <taxon>Pseudomonadati</taxon>
        <taxon>Myxococcota</taxon>
        <taxon>Polyangia</taxon>
        <taxon>Nannocystales</taxon>
        <taxon>Nannocystaceae</taxon>
        <taxon>Plesiocystis</taxon>
    </lineage>
</organism>
<dbReference type="InterPro" id="IPR010432">
    <property type="entry name" value="RDD"/>
</dbReference>